<feature type="compositionally biased region" description="Basic and acidic residues" evidence="1">
    <location>
        <begin position="27"/>
        <end position="42"/>
    </location>
</feature>
<reference evidence="2 3" key="1">
    <citation type="submission" date="2020-03" db="EMBL/GenBank/DDBJ databases">
        <title>A novel species.</title>
        <authorList>
            <person name="Gao J."/>
        </authorList>
    </citation>
    <scope>NUCLEOTIDE SEQUENCE [LARGE SCALE GENOMIC DNA]</scope>
    <source>
        <strain evidence="2 3">QMT-12</strain>
    </source>
</reference>
<feature type="compositionally biased region" description="Basic and acidic residues" evidence="1">
    <location>
        <begin position="84"/>
        <end position="93"/>
    </location>
</feature>
<sequence length="225" mass="24239">MTYDPSKPAKTTDTTDTTATGDTTDATGDHGNRSDRPDRVGAPDRTSTPDRTGATDRTSGTDRTSTPDRTTGAERPTGPPATPEVREGREVKSPVRTPEAPTRTTGDTATDRTATGTPAGKTPSAAKTDHSKARFFPQDESDKLTQRLQDALSSFVDGPRRSVEEAAGVLEETAERLGKALAERPRSLRADWDTPGQDKDGGTDTEDLRLALQSYREVTERLLRI</sequence>
<dbReference type="KEGG" id="slia:HA039_24510"/>
<feature type="compositionally biased region" description="Low complexity" evidence="1">
    <location>
        <begin position="100"/>
        <end position="119"/>
    </location>
</feature>
<gene>
    <name evidence="2" type="ORF">HA039_24510</name>
</gene>
<feature type="region of interest" description="Disordered" evidence="1">
    <location>
        <begin position="184"/>
        <end position="206"/>
    </location>
</feature>
<dbReference type="AlphaFoldDB" id="A0A6G9H3Z4"/>
<proteinExistence type="predicted"/>
<protein>
    <submittedName>
        <fullName evidence="2">Uncharacterized protein</fullName>
    </submittedName>
</protein>
<feature type="compositionally biased region" description="Low complexity" evidence="1">
    <location>
        <begin position="11"/>
        <end position="26"/>
    </location>
</feature>
<dbReference type="RefSeq" id="WP_167033453.1">
    <property type="nucleotide sequence ID" value="NZ_CP050177.1"/>
</dbReference>
<feature type="region of interest" description="Disordered" evidence="1">
    <location>
        <begin position="1"/>
        <end position="144"/>
    </location>
</feature>
<dbReference type="EMBL" id="CP050177">
    <property type="protein sequence ID" value="QIQ05016.1"/>
    <property type="molecule type" value="Genomic_DNA"/>
</dbReference>
<keyword evidence="3" id="KW-1185">Reference proteome</keyword>
<evidence type="ECO:0000256" key="1">
    <source>
        <dbReference type="SAM" id="MobiDB-lite"/>
    </source>
</evidence>
<evidence type="ECO:0000313" key="2">
    <source>
        <dbReference type="EMBL" id="QIQ05016.1"/>
    </source>
</evidence>
<feature type="compositionally biased region" description="Low complexity" evidence="1">
    <location>
        <begin position="50"/>
        <end position="70"/>
    </location>
</feature>
<dbReference type="Proteomes" id="UP000501179">
    <property type="component" value="Chromosome"/>
</dbReference>
<name>A0A6G9H3Z4_9ACTN</name>
<evidence type="ECO:0000313" key="3">
    <source>
        <dbReference type="Proteomes" id="UP000501179"/>
    </source>
</evidence>
<accession>A0A6G9H3Z4</accession>
<organism evidence="2 3">
    <name type="scientific">Streptomyces liangshanensis</name>
    <dbReference type="NCBI Taxonomy" id="2717324"/>
    <lineage>
        <taxon>Bacteria</taxon>
        <taxon>Bacillati</taxon>
        <taxon>Actinomycetota</taxon>
        <taxon>Actinomycetes</taxon>
        <taxon>Kitasatosporales</taxon>
        <taxon>Streptomycetaceae</taxon>
        <taxon>Streptomyces</taxon>
    </lineage>
</organism>